<reference evidence="2 3" key="1">
    <citation type="submission" date="2018-09" db="EMBL/GenBank/DDBJ databases">
        <title>Metagenome Assembled Genomes from an Advanced Water Purification Facility.</title>
        <authorList>
            <person name="Stamps B.W."/>
            <person name="Spear J.R."/>
        </authorList>
    </citation>
    <scope>NUCLEOTIDE SEQUENCE [LARGE SCALE GENOMIC DNA]</scope>
    <source>
        <strain evidence="2">Bin_52_1</strain>
    </source>
</reference>
<feature type="transmembrane region" description="Helical" evidence="1">
    <location>
        <begin position="12"/>
        <end position="30"/>
    </location>
</feature>
<protein>
    <submittedName>
        <fullName evidence="2">DUF2214 family protein</fullName>
    </submittedName>
</protein>
<dbReference type="Proteomes" id="UP000321110">
    <property type="component" value="Unassembled WGS sequence"/>
</dbReference>
<evidence type="ECO:0000313" key="3">
    <source>
        <dbReference type="Proteomes" id="UP000321110"/>
    </source>
</evidence>
<gene>
    <name evidence="2" type="ORF">E6Q69_07940</name>
</gene>
<organism evidence="2 3">
    <name type="scientific">Aquipseudomonas alcaligenes</name>
    <name type="common">Pseudomonas alcaligenes</name>
    <dbReference type="NCBI Taxonomy" id="43263"/>
    <lineage>
        <taxon>Bacteria</taxon>
        <taxon>Pseudomonadati</taxon>
        <taxon>Pseudomonadota</taxon>
        <taxon>Gammaproteobacteria</taxon>
        <taxon>Pseudomonadales</taxon>
        <taxon>Pseudomonadaceae</taxon>
        <taxon>Aquipseudomonas</taxon>
    </lineage>
</organism>
<dbReference type="InterPro" id="IPR018706">
    <property type="entry name" value="DUF2214_membrane"/>
</dbReference>
<feature type="transmembrane region" description="Helical" evidence="1">
    <location>
        <begin position="86"/>
        <end position="104"/>
    </location>
</feature>
<proteinExistence type="predicted"/>
<keyword evidence="1" id="KW-1133">Transmembrane helix</keyword>
<evidence type="ECO:0000313" key="2">
    <source>
        <dbReference type="EMBL" id="TXI32857.1"/>
    </source>
</evidence>
<sequence>MSPGATIAASLHYLSIFVLFALLTCEHILFRADLDHATAKRLLRIDIAYGITAGLVLVTGAVRVVWYGKGLDYYLHNGLFHAKVGLFLLIGLLSIVPTLTFFNWRNALLAGQAPDISPATARRTIWVIRLELLLLVCLPFLASLMARGVGYSS</sequence>
<comment type="caution">
    <text evidence="2">The sequence shown here is derived from an EMBL/GenBank/DDBJ whole genome shotgun (WGS) entry which is preliminary data.</text>
</comment>
<dbReference type="AlphaFoldDB" id="A0A5C7W556"/>
<keyword evidence="1" id="KW-0812">Transmembrane</keyword>
<dbReference type="EMBL" id="SSFO01000132">
    <property type="protein sequence ID" value="TXI32857.1"/>
    <property type="molecule type" value="Genomic_DNA"/>
</dbReference>
<name>A0A5C7W556_AQUAC</name>
<keyword evidence="1" id="KW-0472">Membrane</keyword>
<feature type="transmembrane region" description="Helical" evidence="1">
    <location>
        <begin position="42"/>
        <end position="66"/>
    </location>
</feature>
<feature type="transmembrane region" description="Helical" evidence="1">
    <location>
        <begin position="125"/>
        <end position="146"/>
    </location>
</feature>
<accession>A0A5C7W556</accession>
<evidence type="ECO:0000256" key="1">
    <source>
        <dbReference type="SAM" id="Phobius"/>
    </source>
</evidence>
<dbReference type="Pfam" id="PF09980">
    <property type="entry name" value="DUF2214"/>
    <property type="match status" value="1"/>
</dbReference>